<dbReference type="PANTHER" id="PTHR43209:SF1">
    <property type="entry name" value="TRNA SULFURTRANSFERASE"/>
    <property type="match status" value="1"/>
</dbReference>
<dbReference type="GO" id="GO:0005829">
    <property type="term" value="C:cytosol"/>
    <property type="evidence" value="ECO:0007669"/>
    <property type="project" value="TreeGrafter"/>
</dbReference>
<dbReference type="AlphaFoldDB" id="A8AAY2"/>
<dbReference type="InterPro" id="IPR004114">
    <property type="entry name" value="THUMP_dom"/>
</dbReference>
<dbReference type="InterPro" id="IPR049962">
    <property type="entry name" value="THUMP_ThiI"/>
</dbReference>
<dbReference type="Gene3D" id="3.30.2130.30">
    <property type="match status" value="1"/>
</dbReference>
<dbReference type="SUPFAM" id="SSF143437">
    <property type="entry name" value="THUMP domain-like"/>
    <property type="match status" value="1"/>
</dbReference>
<evidence type="ECO:0000313" key="4">
    <source>
        <dbReference type="Proteomes" id="UP000000262"/>
    </source>
</evidence>
<evidence type="ECO:0000313" key="3">
    <source>
        <dbReference type="EMBL" id="ABU82084.1"/>
    </source>
</evidence>
<sequence>MSPDTVLLIAYSEIALKGKKRGFMERALASSIRRWHERRGLEVRLQHEGGRLVVEGAFSAEVARVPGVHHVARAFALEKAPPEELVEAIAEVVKAEPPVAVRVKRGDKRYPLTSVELAAKVGEALGLPVDLKSPRTAIFVEIRKRVYVYTSRDVREGVGGLPYGVEGEVGVSYRDPLKGLLASALLARRGARVFPHEPYPGLEALAEALPEPLIIKRSPPPVAGRDLFPGEPCVPQRTLSKVKLMLGGEGVEGIDRFGCPRAG</sequence>
<dbReference type="CDD" id="cd11716">
    <property type="entry name" value="THUMP_ThiI"/>
    <property type="match status" value="1"/>
</dbReference>
<dbReference type="Pfam" id="PF22025">
    <property type="entry name" value="ThiI_fer"/>
    <property type="match status" value="1"/>
</dbReference>
<dbReference type="SMART" id="SM00981">
    <property type="entry name" value="THUMP"/>
    <property type="match status" value="1"/>
</dbReference>
<dbReference type="PANTHER" id="PTHR43209">
    <property type="entry name" value="TRNA SULFURTRANSFERASE"/>
    <property type="match status" value="1"/>
</dbReference>
<name>A8AAY2_IGNH4</name>
<protein>
    <submittedName>
        <fullName evidence="3">THUMP domain protein</fullName>
    </submittedName>
</protein>
<organism evidence="3 4">
    <name type="scientific">Ignicoccus hospitalis (strain KIN4/I / DSM 18386 / JCM 14125)</name>
    <dbReference type="NCBI Taxonomy" id="453591"/>
    <lineage>
        <taxon>Archaea</taxon>
        <taxon>Thermoproteota</taxon>
        <taxon>Thermoprotei</taxon>
        <taxon>Desulfurococcales</taxon>
        <taxon>Desulfurococcaceae</taxon>
        <taxon>Ignicoccus</taxon>
    </lineage>
</organism>
<accession>A8AAY2</accession>
<keyword evidence="1" id="KW-0694">RNA-binding</keyword>
<dbReference type="Proteomes" id="UP000000262">
    <property type="component" value="Chromosome"/>
</dbReference>
<dbReference type="PROSITE" id="PS51165">
    <property type="entry name" value="THUMP"/>
    <property type="match status" value="1"/>
</dbReference>
<feature type="domain" description="THUMP" evidence="2">
    <location>
        <begin position="56"/>
        <end position="154"/>
    </location>
</feature>
<dbReference type="HOGENOM" id="CLU_1056049_0_0_2"/>
<reference evidence="3 4" key="1">
    <citation type="journal article" date="2008" name="Genome Biol.">
        <title>A genomic analysis of the archaeal system Ignicoccus hospitalis-Nanoarchaeum equitans.</title>
        <authorList>
            <person name="Podar M."/>
            <person name="Anderson I."/>
            <person name="Makarova K.S."/>
            <person name="Elkins J.G."/>
            <person name="Ivanova N."/>
            <person name="Wall M.A."/>
            <person name="Lykidis A."/>
            <person name="Mavromatis K."/>
            <person name="Sun H."/>
            <person name="Hudson M.E."/>
            <person name="Chen W."/>
            <person name="Deciu C."/>
            <person name="Hutchison D."/>
            <person name="Eads J.R."/>
            <person name="Anderson A."/>
            <person name="Fernandes F."/>
            <person name="Szeto E."/>
            <person name="Lapidus A."/>
            <person name="Kyrpides N.C."/>
            <person name="Saier M.H.Jr."/>
            <person name="Richardson P.M."/>
            <person name="Rachel R."/>
            <person name="Huber H."/>
            <person name="Eisen J.A."/>
            <person name="Koonin E.V."/>
            <person name="Keller M."/>
            <person name="Stetter K.O."/>
        </authorList>
    </citation>
    <scope>NUCLEOTIDE SEQUENCE [LARGE SCALE GENOMIC DNA]</scope>
    <source>
        <strain evidence="4">KIN4/I / DSM 18386 / JCM 14125</strain>
    </source>
</reference>
<dbReference type="PhylomeDB" id="A8AAY2"/>
<dbReference type="Pfam" id="PF02926">
    <property type="entry name" value="THUMP"/>
    <property type="match status" value="1"/>
</dbReference>
<dbReference type="eggNOG" id="arCOG00038">
    <property type="taxonomic scope" value="Archaea"/>
</dbReference>
<dbReference type="GO" id="GO:0052837">
    <property type="term" value="P:thiazole biosynthetic process"/>
    <property type="evidence" value="ECO:0007669"/>
    <property type="project" value="TreeGrafter"/>
</dbReference>
<evidence type="ECO:0000256" key="1">
    <source>
        <dbReference type="PROSITE-ProRule" id="PRU00529"/>
    </source>
</evidence>
<dbReference type="EMBL" id="CP000816">
    <property type="protein sequence ID" value="ABU82084.1"/>
    <property type="molecule type" value="Genomic_DNA"/>
</dbReference>
<dbReference type="InterPro" id="IPR050102">
    <property type="entry name" value="tRNA_sulfurtransferase_ThiI"/>
</dbReference>
<dbReference type="GO" id="GO:0002937">
    <property type="term" value="P:tRNA 4-thiouridine biosynthesis"/>
    <property type="evidence" value="ECO:0007669"/>
    <property type="project" value="TreeGrafter"/>
</dbReference>
<proteinExistence type="predicted"/>
<dbReference type="KEGG" id="iho:Igni_0904"/>
<evidence type="ECO:0000259" key="2">
    <source>
        <dbReference type="PROSITE" id="PS51165"/>
    </source>
</evidence>
<keyword evidence="4" id="KW-1185">Reference proteome</keyword>
<dbReference type="InterPro" id="IPR054173">
    <property type="entry name" value="ThiI_fer"/>
</dbReference>
<dbReference type="STRING" id="453591.Igni_0904"/>
<dbReference type="GO" id="GO:0003723">
    <property type="term" value="F:RNA binding"/>
    <property type="evidence" value="ECO:0007669"/>
    <property type="project" value="UniProtKB-UniRule"/>
</dbReference>
<gene>
    <name evidence="3" type="ordered locus">Igni_0904</name>
</gene>